<reference evidence="2 3" key="1">
    <citation type="submission" date="2015-01" db="EMBL/GenBank/DDBJ databases">
        <title>Enhanced salinomycin production by adjusting the supply of polyketide extender units in Streptomyce albus DSM 41398.</title>
        <authorList>
            <person name="Lu C."/>
        </authorList>
    </citation>
    <scope>NUCLEOTIDE SEQUENCE [LARGE SCALE GENOMIC DNA]</scope>
    <source>
        <strain evidence="3">ATCC 21838 / DSM 41398 / FERM P-419 / JCM 4703 / NBRC 107858</strain>
    </source>
</reference>
<dbReference type="KEGG" id="sals:SLNWT_7082"/>
<name>A0A0B5EXB7_STRA4</name>
<proteinExistence type="predicted"/>
<feature type="region of interest" description="Disordered" evidence="1">
    <location>
        <begin position="58"/>
        <end position="95"/>
    </location>
</feature>
<protein>
    <submittedName>
        <fullName evidence="2">Uncharacterized protein</fullName>
    </submittedName>
</protein>
<evidence type="ECO:0000256" key="1">
    <source>
        <dbReference type="SAM" id="MobiDB-lite"/>
    </source>
</evidence>
<feature type="compositionally biased region" description="Low complexity" evidence="1">
    <location>
        <begin position="58"/>
        <end position="80"/>
    </location>
</feature>
<evidence type="ECO:0000313" key="3">
    <source>
        <dbReference type="Proteomes" id="UP000031523"/>
    </source>
</evidence>
<gene>
    <name evidence="2" type="ORF">SLNWT_7082</name>
</gene>
<dbReference type="EMBL" id="CP010519">
    <property type="protein sequence ID" value="AJE87458.1"/>
    <property type="molecule type" value="Genomic_DNA"/>
</dbReference>
<evidence type="ECO:0000313" key="2">
    <source>
        <dbReference type="EMBL" id="AJE87458.1"/>
    </source>
</evidence>
<dbReference type="AlphaFoldDB" id="A0A0B5EXB7"/>
<sequence length="134" mass="14141">MVVRPVGVPRDREAVLADRGQGAVTWGSGDFARSGPNSVSGTALGAYGHHTVLVGASVRPMMTSSSRSTTTRAPVSRRSPPSVPMGATRQQAPGRLGGLDDALIGAARTALGFRLAVAQRARCRRLRSRHQRSR</sequence>
<dbReference type="Proteomes" id="UP000031523">
    <property type="component" value="Chromosome"/>
</dbReference>
<keyword evidence="3" id="KW-1185">Reference proteome</keyword>
<organism evidence="2 3">
    <name type="scientific">Streptomyces albus (strain ATCC 21838 / DSM 41398 / FERM P-419 / JCM 4703 / NBRC 107858)</name>
    <dbReference type="NCBI Taxonomy" id="1081613"/>
    <lineage>
        <taxon>Bacteria</taxon>
        <taxon>Bacillati</taxon>
        <taxon>Actinomycetota</taxon>
        <taxon>Actinomycetes</taxon>
        <taxon>Kitasatosporales</taxon>
        <taxon>Streptomycetaceae</taxon>
        <taxon>Streptomyces</taxon>
    </lineage>
</organism>
<accession>A0A0B5EXB7</accession>